<dbReference type="GO" id="GO:0004722">
    <property type="term" value="F:protein serine/threonine phosphatase activity"/>
    <property type="evidence" value="ECO:0007669"/>
    <property type="project" value="UniProtKB-EC"/>
</dbReference>
<gene>
    <name evidence="4" type="ORF">ACFQH9_05855</name>
</gene>
<sequence length="405" mass="42779">MTAAIVGPGGAGGAGAGTERARALETLGIEAGEREERFDRITRLARRLFGVEIAAVTLLDEDTQWVKSESGYSGAEPVPVEDAMCRVTLGEPTARTVVEDTRVDPRFARNRFVVGEPNVRFYAGEALTTASGTRVGTLCLFDSRPRTFTATDVAILHELAAWAETELQRSAEMDRAAEVQRALLPGRGTVDLDGYEVTGSCVPARAVGGDLLDWYRLPPDDGGEADVVLTLGDVMGKGIGAALLMATVRSALRTAGRRAGPAEAVRQAALALEADLEGTGTLVTLCHARLSPQSGVLRWADAGHGLMFLVRADGTVLRPGPGGLPLGVLPDDRWPEERVALGPGDLVVAFSDGLLDLFPTVEAAFAEVASLVTADPAGCVAELERRAREAALPDDVTCLVVRRCR</sequence>
<name>A0ABW1I3M5_9PSEU</name>
<dbReference type="EC" id="3.1.3.16" evidence="4"/>
<dbReference type="Gene3D" id="3.30.450.40">
    <property type="match status" value="1"/>
</dbReference>
<dbReference type="InterPro" id="IPR052016">
    <property type="entry name" value="Bact_Sigma-Reg"/>
</dbReference>
<dbReference type="InterPro" id="IPR029016">
    <property type="entry name" value="GAF-like_dom_sf"/>
</dbReference>
<dbReference type="Proteomes" id="UP001596119">
    <property type="component" value="Unassembled WGS sequence"/>
</dbReference>
<dbReference type="InterPro" id="IPR036457">
    <property type="entry name" value="PPM-type-like_dom_sf"/>
</dbReference>
<proteinExistence type="predicted"/>
<feature type="domain" description="GAF" evidence="2">
    <location>
        <begin position="33"/>
        <end position="177"/>
    </location>
</feature>
<comment type="caution">
    <text evidence="4">The sequence shown here is derived from an EMBL/GenBank/DDBJ whole genome shotgun (WGS) entry which is preliminary data.</text>
</comment>
<dbReference type="PANTHER" id="PTHR43156:SF2">
    <property type="entry name" value="STAGE II SPORULATION PROTEIN E"/>
    <property type="match status" value="1"/>
</dbReference>
<protein>
    <submittedName>
        <fullName evidence="4">PP2C family protein-serine/threonine phosphatase</fullName>
        <ecNumber evidence="4">3.1.3.16</ecNumber>
    </submittedName>
</protein>
<dbReference type="RefSeq" id="WP_379564857.1">
    <property type="nucleotide sequence ID" value="NZ_JBHSQK010000010.1"/>
</dbReference>
<dbReference type="SUPFAM" id="SSF81606">
    <property type="entry name" value="PP2C-like"/>
    <property type="match status" value="1"/>
</dbReference>
<feature type="domain" description="PPM-type phosphatase" evidence="3">
    <location>
        <begin position="192"/>
        <end position="403"/>
    </location>
</feature>
<dbReference type="InterPro" id="IPR001932">
    <property type="entry name" value="PPM-type_phosphatase-like_dom"/>
</dbReference>
<evidence type="ECO:0000313" key="5">
    <source>
        <dbReference type="Proteomes" id="UP001596119"/>
    </source>
</evidence>
<dbReference type="Gene3D" id="3.60.40.10">
    <property type="entry name" value="PPM-type phosphatase domain"/>
    <property type="match status" value="1"/>
</dbReference>
<keyword evidence="1 4" id="KW-0378">Hydrolase</keyword>
<dbReference type="SMART" id="SM00065">
    <property type="entry name" value="GAF"/>
    <property type="match status" value="1"/>
</dbReference>
<dbReference type="InterPro" id="IPR003018">
    <property type="entry name" value="GAF"/>
</dbReference>
<keyword evidence="5" id="KW-1185">Reference proteome</keyword>
<dbReference type="PANTHER" id="PTHR43156">
    <property type="entry name" value="STAGE II SPORULATION PROTEIN E-RELATED"/>
    <property type="match status" value="1"/>
</dbReference>
<dbReference type="Pfam" id="PF07228">
    <property type="entry name" value="SpoIIE"/>
    <property type="match status" value="1"/>
</dbReference>
<reference evidence="5" key="1">
    <citation type="journal article" date="2019" name="Int. J. Syst. Evol. Microbiol.">
        <title>The Global Catalogue of Microorganisms (GCM) 10K type strain sequencing project: providing services to taxonomists for standard genome sequencing and annotation.</title>
        <authorList>
            <consortium name="The Broad Institute Genomics Platform"/>
            <consortium name="The Broad Institute Genome Sequencing Center for Infectious Disease"/>
            <person name="Wu L."/>
            <person name="Ma J."/>
        </authorList>
    </citation>
    <scope>NUCLEOTIDE SEQUENCE [LARGE SCALE GENOMIC DNA]</scope>
    <source>
        <strain evidence="5">CGMCC 4.7397</strain>
    </source>
</reference>
<organism evidence="4 5">
    <name type="scientific">Pseudonocardia lutea</name>
    <dbReference type="NCBI Taxonomy" id="2172015"/>
    <lineage>
        <taxon>Bacteria</taxon>
        <taxon>Bacillati</taxon>
        <taxon>Actinomycetota</taxon>
        <taxon>Actinomycetes</taxon>
        <taxon>Pseudonocardiales</taxon>
        <taxon>Pseudonocardiaceae</taxon>
        <taxon>Pseudonocardia</taxon>
    </lineage>
</organism>
<dbReference type="SMART" id="SM00331">
    <property type="entry name" value="PP2C_SIG"/>
    <property type="match status" value="1"/>
</dbReference>
<dbReference type="SUPFAM" id="SSF55781">
    <property type="entry name" value="GAF domain-like"/>
    <property type="match status" value="1"/>
</dbReference>
<dbReference type="Pfam" id="PF01590">
    <property type="entry name" value="GAF"/>
    <property type="match status" value="1"/>
</dbReference>
<evidence type="ECO:0000313" key="4">
    <source>
        <dbReference type="EMBL" id="MFC5947795.1"/>
    </source>
</evidence>
<evidence type="ECO:0000259" key="2">
    <source>
        <dbReference type="SMART" id="SM00065"/>
    </source>
</evidence>
<evidence type="ECO:0000259" key="3">
    <source>
        <dbReference type="SMART" id="SM00331"/>
    </source>
</evidence>
<dbReference type="EMBL" id="JBHSQK010000010">
    <property type="protein sequence ID" value="MFC5947795.1"/>
    <property type="molecule type" value="Genomic_DNA"/>
</dbReference>
<accession>A0ABW1I3M5</accession>
<evidence type="ECO:0000256" key="1">
    <source>
        <dbReference type="ARBA" id="ARBA00022801"/>
    </source>
</evidence>